<sequence>MSSRRSGETKADKFAALKAARGGASRLKQYKPQDAEIYDSVSEDQYKQIVGGRLARDDFIEDDDGGGYQDNGMDDWDEERYDESSEEDTRRKGARATRAAPKTAKPNGKTKPPPAQPVKMTAYRPQVSEAKEQDFLANLLSGIDSTAAAIPSSPPSHTSSARRKRKSSPDYAYISGSGLGSEDTTAFPSSDADGFGFEVEEKRMSFPKEIRAPDSAKKQRLRKSKYEENVDDTPRGVSFAVDTIPDHIDDSMEVDEEFEVKVKPEAEDEEDEFATKSAGTSGIRSNQSSAKDRLLAVMRKGAKKEPSGSNTPTPATKIRRNLVNSTSVSIAKQAQAEAQAKAQKEAEDLAKTIQAEVGLNGDAGGPVKKENPGAAARRKNLMAMMQTLNSGAAEAEPLGTPFTENQAASKQYVPRIRVDAFEPLLDDEGNEIEVEEADVAPAASKGRGKGKKQQEEEAEQPERTLRMYWLDYLETNGVVHLIGKALDKITGKYISCCVSIHGIERNLFVLPKARRQDEDGEDLDDEISMSEVHNELDSIRRQHDIKGMFGIKKVLRKYAFELPDVPRGENEWYKVVYGFDQPALPANIEGATFSKVFGANTSAFELLVLKRKIMGPCWLEIKGCVRKTVDPSSWCRLEVKVDDPKNVNPFPETDQTAPKELPPLTVMSLAVRTIVNHEANNQEILAVTTSVWETYNIDDPTPVDKIYHTPYTIVRPLGDKFPPNFEQRCRGERQVATARGEREMLNYMLNTFTKTDPDIIVGHEFFGTTFEVLLQRMKELKVDHWSRIGRFRRRNLTIAKHWNSNTKLAAGRLIADLSGDGAKGMIDSVTWSLTEMCQNQLGFTREEIDPDDTAGYFDSYAVTPDRLLHFVRHLQMDAYAQMAIASKVQYLPLTKQLTNLAGNSWNRTLTGARAERNEYILLHEFHRLKYICPDKGEGKPTSRSAKKVAKDEDGTVIPEQKRAKYQGGLVFEPKRGLWDTYILVMDFNSLYPSIIQEYNIDFTTVERNDDETAVEDEIPEVPGSEVPQGVLPRLIATLVNRRKQVKSLMKDKTAGQVRMLQWDIKQKALKLTANSMYGCLGFAGSRFYARPLAALTTFKGREILTQTKELAEGLSLDVVYGDTDSVFVNSNVTNYQEAIKIANEFKRHVNERYRLLEIDLDNVFARVLLLQKKKYAAVKISEDGSAKTEIKGLDMVRREYCKLSKNVSSRVLDHILSGRPTEEVVNEVHEYLTTIGNDLREGRIDLDDLVVHKRLGKNPEDYPDKGSQPHVQVALRLKQKGTMVKAGDVVPYLFCMGSDGKTAKSAQADRAYHPDEFRRPDSELKLDFDFYLSQQVLPPIERLCNDIEGTDRARLAECLGLDPTRFQNNNGTSFQEKELFTFSSQITDKERFREADPLTLRCRGCKSVFVFTPLAEDLDSVSSVISLQTRTKLTPWLQTRTIQNDGITCTCGHVQNTASVQIQTENQLRAHITKYYEGVLGCTDCGEKTRSLSVYAKRCVSRPNCRGEMRLQYTDSQLYNQLLYYAYLFDIEKAISVTRGTAKAEEARALALHNKATFDQIHGMVNGYLDRCARRYIDMKSLFGFMEKLQV</sequence>
<dbReference type="EMBL" id="JASBWV010000022">
    <property type="protein sequence ID" value="KAJ9119932.1"/>
    <property type="molecule type" value="Genomic_DNA"/>
</dbReference>
<proteinExistence type="predicted"/>
<protein>
    <submittedName>
        <fullName evidence="1">Uncharacterized protein</fullName>
    </submittedName>
</protein>
<accession>A0ACC2X7Q3</accession>
<name>A0ACC2X7Q3_9TREE</name>
<gene>
    <name evidence="1" type="ORF">QFC24_005415</name>
</gene>
<keyword evidence="2" id="KW-1185">Reference proteome</keyword>
<comment type="caution">
    <text evidence="1">The sequence shown here is derived from an EMBL/GenBank/DDBJ whole genome shotgun (WGS) entry which is preliminary data.</text>
</comment>
<organism evidence="1 2">
    <name type="scientific">Naganishia onofrii</name>
    <dbReference type="NCBI Taxonomy" id="1851511"/>
    <lineage>
        <taxon>Eukaryota</taxon>
        <taxon>Fungi</taxon>
        <taxon>Dikarya</taxon>
        <taxon>Basidiomycota</taxon>
        <taxon>Agaricomycotina</taxon>
        <taxon>Tremellomycetes</taxon>
        <taxon>Filobasidiales</taxon>
        <taxon>Filobasidiaceae</taxon>
        <taxon>Naganishia</taxon>
    </lineage>
</organism>
<reference evidence="1" key="1">
    <citation type="submission" date="2023-04" db="EMBL/GenBank/DDBJ databases">
        <title>Draft Genome sequencing of Naganishia species isolated from polar environments using Oxford Nanopore Technology.</title>
        <authorList>
            <person name="Leo P."/>
            <person name="Venkateswaran K."/>
        </authorList>
    </citation>
    <scope>NUCLEOTIDE SEQUENCE</scope>
    <source>
        <strain evidence="1">DBVPG 5303</strain>
    </source>
</reference>
<evidence type="ECO:0000313" key="1">
    <source>
        <dbReference type="EMBL" id="KAJ9119932.1"/>
    </source>
</evidence>
<dbReference type="Proteomes" id="UP001234202">
    <property type="component" value="Unassembled WGS sequence"/>
</dbReference>
<evidence type="ECO:0000313" key="2">
    <source>
        <dbReference type="Proteomes" id="UP001234202"/>
    </source>
</evidence>